<sequence>MDPLSITAGIIAVLQLSSEVVKYITSAKGAKKQRKTLREELRACESILQQLKDEADDSEEGRAWSTTIEALEAPGAPLGRLRVALSNVKERLQPQDGMGKSYASLKWPFNEEEIKEIFEMMQREKSLLELALANNSRRLLQEIKKTSTENNRQLRTLLSQLQHDRAAIQSSEAGLYDVLDRISRRHDERDRHEERLAFLSWLSRLTSENHATRHNDVLSLRQPGTGRWLLECTKFKTWLENEKETLFCPGIPGAGKTILTSIVIEELLDRFRNDSSIGVAFIYCEFRRQDEQTPGNLFASLLRQLAQDHSNLPDSLKSLYERHRCHQTQPKYEEVITTLYSMARLYSRVFIVIDALDEHRVTSGHRDNFLSEIMKFQAECGVNLFVTSRHIPGIIGVFETSMTLEIQASERDVRLFLDDNISHLPSFVHRSPDLQEEVKTAIVNTVDGM</sequence>
<gene>
    <name evidence="4" type="ORF">DNG_10226</name>
</gene>
<feature type="domain" description="Nephrocystin 3-like N-terminal" evidence="3">
    <location>
        <begin position="224"/>
        <end position="389"/>
    </location>
</feature>
<dbReference type="PANTHER" id="PTHR10039:SF15">
    <property type="entry name" value="NACHT DOMAIN-CONTAINING PROTEIN"/>
    <property type="match status" value="1"/>
</dbReference>
<proteinExistence type="predicted"/>
<reference evidence="4" key="1">
    <citation type="submission" date="2018-03" db="EMBL/GenBank/DDBJ databases">
        <authorList>
            <person name="Guldener U."/>
        </authorList>
    </citation>
    <scope>NUCLEOTIDE SEQUENCE</scope>
</reference>
<dbReference type="SUPFAM" id="SSF52540">
    <property type="entry name" value="P-loop containing nucleoside triphosphate hydrolases"/>
    <property type="match status" value="1"/>
</dbReference>
<evidence type="ECO:0000256" key="2">
    <source>
        <dbReference type="SAM" id="Coils"/>
    </source>
</evidence>
<protein>
    <recommendedName>
        <fullName evidence="3">Nephrocystin 3-like N-terminal domain-containing protein</fullName>
    </recommendedName>
</protein>
<dbReference type="Pfam" id="PF24883">
    <property type="entry name" value="NPHP3_N"/>
    <property type="match status" value="1"/>
</dbReference>
<dbReference type="Gene3D" id="3.40.50.300">
    <property type="entry name" value="P-loop containing nucleotide triphosphate hydrolases"/>
    <property type="match status" value="1"/>
</dbReference>
<organism evidence="4 5">
    <name type="scientific">Cephalotrichum gorgonifer</name>
    <dbReference type="NCBI Taxonomy" id="2041049"/>
    <lineage>
        <taxon>Eukaryota</taxon>
        <taxon>Fungi</taxon>
        <taxon>Dikarya</taxon>
        <taxon>Ascomycota</taxon>
        <taxon>Pezizomycotina</taxon>
        <taxon>Sordariomycetes</taxon>
        <taxon>Hypocreomycetidae</taxon>
        <taxon>Microascales</taxon>
        <taxon>Microascaceae</taxon>
        <taxon>Cephalotrichum</taxon>
    </lineage>
</organism>
<keyword evidence="2" id="KW-0175">Coiled coil</keyword>
<evidence type="ECO:0000256" key="1">
    <source>
        <dbReference type="ARBA" id="ARBA00022737"/>
    </source>
</evidence>
<dbReference type="InterPro" id="IPR027417">
    <property type="entry name" value="P-loop_NTPase"/>
</dbReference>
<comment type="caution">
    <text evidence="4">The sequence shown here is derived from an EMBL/GenBank/DDBJ whole genome shotgun (WGS) entry which is preliminary data.</text>
</comment>
<evidence type="ECO:0000259" key="3">
    <source>
        <dbReference type="Pfam" id="PF24883"/>
    </source>
</evidence>
<name>A0AAE8T0K3_9PEZI</name>
<dbReference type="InterPro" id="IPR056884">
    <property type="entry name" value="NPHP3-like_N"/>
</dbReference>
<evidence type="ECO:0000313" key="4">
    <source>
        <dbReference type="EMBL" id="SPO07532.1"/>
    </source>
</evidence>
<dbReference type="Proteomes" id="UP001187682">
    <property type="component" value="Unassembled WGS sequence"/>
</dbReference>
<dbReference type="EMBL" id="ONZQ02000021">
    <property type="protein sequence ID" value="SPO07532.1"/>
    <property type="molecule type" value="Genomic_DNA"/>
</dbReference>
<evidence type="ECO:0000313" key="5">
    <source>
        <dbReference type="Proteomes" id="UP001187682"/>
    </source>
</evidence>
<accession>A0AAE8T0K3</accession>
<feature type="coiled-coil region" evidence="2">
    <location>
        <begin position="27"/>
        <end position="61"/>
    </location>
</feature>
<dbReference type="PANTHER" id="PTHR10039">
    <property type="entry name" value="AMELOGENIN"/>
    <property type="match status" value="1"/>
</dbReference>
<keyword evidence="1" id="KW-0677">Repeat</keyword>
<keyword evidence="5" id="KW-1185">Reference proteome</keyword>
<dbReference type="AlphaFoldDB" id="A0AAE8T0K3"/>